<dbReference type="EMBL" id="CP031264">
    <property type="protein sequence ID" value="AXI81368.1"/>
    <property type="molecule type" value="Genomic_DNA"/>
</dbReference>
<name>A0A345T5W3_9ACTN</name>
<dbReference type="InterPro" id="IPR021005">
    <property type="entry name" value="Znf_CGNR"/>
</dbReference>
<dbReference type="InterPro" id="IPR010852">
    <property type="entry name" value="ABATE"/>
</dbReference>
<gene>
    <name evidence="2" type="ORF">C7M71_012700</name>
</gene>
<dbReference type="AlphaFoldDB" id="A0A345T5W3"/>
<dbReference type="SUPFAM" id="SSF160904">
    <property type="entry name" value="Jann2411-like"/>
    <property type="match status" value="1"/>
</dbReference>
<dbReference type="InterPro" id="IPR023286">
    <property type="entry name" value="ABATE_dom_sf"/>
</dbReference>
<proteinExistence type="predicted"/>
<sequence length="174" mass="18380">MLAAQALANTVDFESDHDELRTVAGLERWAEEQGLCGLRFGEADRAACVEFREALRAVCEAHTGVDLPGGAAAVLERLLSRAPLVLAIDAEGAARVRPAAGLAGADAVVAHLAAGIAAAVADGSWPRLKACAAESCRWVYYDRSPAGRSRWCSMAVCGSRAKMRAYRQRGARQG</sequence>
<dbReference type="OrthoDB" id="123307at2"/>
<dbReference type="Pfam" id="PF11706">
    <property type="entry name" value="zf-CGNR"/>
    <property type="match status" value="1"/>
</dbReference>
<dbReference type="KEGG" id="stri:C7M71_012700"/>
<evidence type="ECO:0000313" key="3">
    <source>
        <dbReference type="Proteomes" id="UP000249340"/>
    </source>
</evidence>
<dbReference type="PANTHER" id="PTHR35525">
    <property type="entry name" value="BLL6575 PROTEIN"/>
    <property type="match status" value="1"/>
</dbReference>
<protein>
    <submittedName>
        <fullName evidence="2">Zf-CGNR multi-domain protein</fullName>
    </submittedName>
</protein>
<evidence type="ECO:0000313" key="2">
    <source>
        <dbReference type="EMBL" id="AXI81368.1"/>
    </source>
</evidence>
<evidence type="ECO:0000259" key="1">
    <source>
        <dbReference type="Pfam" id="PF11706"/>
    </source>
</evidence>
<dbReference type="Gene3D" id="1.10.3300.10">
    <property type="entry name" value="Jann2411-like domain"/>
    <property type="match status" value="1"/>
</dbReference>
<feature type="domain" description="Zinc finger CGNR" evidence="1">
    <location>
        <begin position="127"/>
        <end position="169"/>
    </location>
</feature>
<dbReference type="Pfam" id="PF07336">
    <property type="entry name" value="ABATE"/>
    <property type="match status" value="1"/>
</dbReference>
<dbReference type="PANTHER" id="PTHR35525:SF3">
    <property type="entry name" value="BLL6575 PROTEIN"/>
    <property type="match status" value="1"/>
</dbReference>
<reference evidence="3" key="1">
    <citation type="submission" date="2018-07" db="EMBL/GenBank/DDBJ databases">
        <title>Streptacidiphilus bronchialis DSM 106435 chromosome.</title>
        <authorList>
            <person name="Batra D."/>
            <person name="Gulvik C.A."/>
        </authorList>
    </citation>
    <scope>NUCLEOTIDE SEQUENCE [LARGE SCALE GENOMIC DNA]</scope>
    <source>
        <strain evidence="3">DSM 106435</strain>
    </source>
</reference>
<accession>A0A345T5W3</accession>
<dbReference type="Proteomes" id="UP000249340">
    <property type="component" value="Chromosome"/>
</dbReference>
<keyword evidence="3" id="KW-1185">Reference proteome</keyword>
<organism evidence="2 3">
    <name type="scientific">Peterkaempfera bronchialis</name>
    <dbReference type="NCBI Taxonomy" id="2126346"/>
    <lineage>
        <taxon>Bacteria</taxon>
        <taxon>Bacillati</taxon>
        <taxon>Actinomycetota</taxon>
        <taxon>Actinomycetes</taxon>
        <taxon>Kitasatosporales</taxon>
        <taxon>Streptomycetaceae</taxon>
        <taxon>Peterkaempfera</taxon>
    </lineage>
</organism>